<dbReference type="AlphaFoldDB" id="A0A3P5XM18"/>
<protein>
    <submittedName>
        <fullName evidence="1">Uncharacterized protein</fullName>
    </submittedName>
</protein>
<keyword evidence="2" id="KW-1185">Reference proteome</keyword>
<evidence type="ECO:0000313" key="2">
    <source>
        <dbReference type="Proteomes" id="UP000280759"/>
    </source>
</evidence>
<evidence type="ECO:0000313" key="1">
    <source>
        <dbReference type="EMBL" id="VDC41533.1"/>
    </source>
</evidence>
<dbReference type="EMBL" id="UXEP01000001">
    <property type="protein sequence ID" value="VDC41533.1"/>
    <property type="molecule type" value="Genomic_DNA"/>
</dbReference>
<sequence>MITLVIITSFLSELSLVEIAENDLPLLIIGGTGYAIYRFKSRQKRLAKTTLAKPLEDLKANIQLADRKVKLLDSYLADNDVAQ</sequence>
<gene>
    <name evidence="1" type="ORF">FMV2238Y02_00200</name>
</gene>
<dbReference type="Proteomes" id="UP000280759">
    <property type="component" value="Unassembled WGS sequence"/>
</dbReference>
<name>A0A3P5XM18_STRCB</name>
<accession>A0A3P5XM18</accession>
<proteinExistence type="predicted"/>
<organism evidence="1 2">
    <name type="scientific">Streptococcus canis</name>
    <dbReference type="NCBI Taxonomy" id="1329"/>
    <lineage>
        <taxon>Bacteria</taxon>
        <taxon>Bacillati</taxon>
        <taxon>Bacillota</taxon>
        <taxon>Bacilli</taxon>
        <taxon>Lactobacillales</taxon>
        <taxon>Streptococcaceae</taxon>
        <taxon>Streptococcus</taxon>
    </lineage>
</organism>
<reference evidence="1 2" key="1">
    <citation type="submission" date="2018-10" db="EMBL/GenBank/DDBJ databases">
        <authorList>
            <consortium name="Molecular Microbiology and Infection Unit (UMMI)"/>
            <person name="Machado M."/>
        </authorList>
    </citation>
    <scope>NUCLEOTIDE SEQUENCE [LARGE SCALE GENOMIC DNA]</scope>
    <source>
        <strain evidence="1">FMV2238.02</strain>
    </source>
</reference>